<keyword evidence="3" id="KW-1185">Reference proteome</keyword>
<sequence>MHKKYNPFGERGPRWKDTDISMLTKRNLPGQRASSLTGSTTNEGADEQTERIEVAAPEIATTDTDLKRKAPDDFDDEHVALKRQMTESAAETVNGSVAATKNSRPCASLKRKGGHGIDDEIPSIKCAKNADNCGNTDTAMTVFDMTISTLLRLPAEIRLRIYAHLFKVNKPAYPQVDIASANKRARSGFPKGLVPSMTLVNKKISEREPHHEAHPRQRRRPALAALWKRAYGNLRRITAQDKWLCMDSAFIPGELLAFGAKRGLEQSYEGFYLQSKVLVTARRGIRVWNGPPVYRDDGTWRVMGNVWLEARNRKAWVDAEFSKREPQEKENGAQRMVSRTAAPQLDNGMCGRS</sequence>
<proteinExistence type="predicted"/>
<reference evidence="2" key="1">
    <citation type="journal article" date="2023" name="Mol. Phylogenet. Evol.">
        <title>Genome-scale phylogeny and comparative genomics of the fungal order Sordariales.</title>
        <authorList>
            <person name="Hensen N."/>
            <person name="Bonometti L."/>
            <person name="Westerberg I."/>
            <person name="Brannstrom I.O."/>
            <person name="Guillou S."/>
            <person name="Cros-Aarteil S."/>
            <person name="Calhoun S."/>
            <person name="Haridas S."/>
            <person name="Kuo A."/>
            <person name="Mondo S."/>
            <person name="Pangilinan J."/>
            <person name="Riley R."/>
            <person name="LaButti K."/>
            <person name="Andreopoulos B."/>
            <person name="Lipzen A."/>
            <person name="Chen C."/>
            <person name="Yan M."/>
            <person name="Daum C."/>
            <person name="Ng V."/>
            <person name="Clum A."/>
            <person name="Steindorff A."/>
            <person name="Ohm R.A."/>
            <person name="Martin F."/>
            <person name="Silar P."/>
            <person name="Natvig D.O."/>
            <person name="Lalanne C."/>
            <person name="Gautier V."/>
            <person name="Ament-Velasquez S.L."/>
            <person name="Kruys A."/>
            <person name="Hutchinson M.I."/>
            <person name="Powell A.J."/>
            <person name="Barry K."/>
            <person name="Miller A.N."/>
            <person name="Grigoriev I.V."/>
            <person name="Debuchy R."/>
            <person name="Gladieux P."/>
            <person name="Hiltunen Thoren M."/>
            <person name="Johannesson H."/>
        </authorList>
    </citation>
    <scope>NUCLEOTIDE SEQUENCE</scope>
    <source>
        <strain evidence="2">CBS 731.68</strain>
    </source>
</reference>
<evidence type="ECO:0000313" key="3">
    <source>
        <dbReference type="Proteomes" id="UP001302602"/>
    </source>
</evidence>
<dbReference type="AlphaFoldDB" id="A0AAN6Z0I1"/>
<organism evidence="2 3">
    <name type="scientific">Parathielavia appendiculata</name>
    <dbReference type="NCBI Taxonomy" id="2587402"/>
    <lineage>
        <taxon>Eukaryota</taxon>
        <taxon>Fungi</taxon>
        <taxon>Dikarya</taxon>
        <taxon>Ascomycota</taxon>
        <taxon>Pezizomycotina</taxon>
        <taxon>Sordariomycetes</taxon>
        <taxon>Sordariomycetidae</taxon>
        <taxon>Sordariales</taxon>
        <taxon>Chaetomiaceae</taxon>
        <taxon>Parathielavia</taxon>
    </lineage>
</organism>
<comment type="caution">
    <text evidence="2">The sequence shown here is derived from an EMBL/GenBank/DDBJ whole genome shotgun (WGS) entry which is preliminary data.</text>
</comment>
<feature type="compositionally biased region" description="Polar residues" evidence="1">
    <location>
        <begin position="32"/>
        <end position="43"/>
    </location>
</feature>
<dbReference type="GeneID" id="87832552"/>
<evidence type="ECO:0000313" key="2">
    <source>
        <dbReference type="EMBL" id="KAK4119499.1"/>
    </source>
</evidence>
<evidence type="ECO:0000256" key="1">
    <source>
        <dbReference type="SAM" id="MobiDB-lite"/>
    </source>
</evidence>
<feature type="compositionally biased region" description="Basic and acidic residues" evidence="1">
    <location>
        <begin position="323"/>
        <end position="332"/>
    </location>
</feature>
<dbReference type="RefSeq" id="XP_062643272.1">
    <property type="nucleotide sequence ID" value="XM_062795784.1"/>
</dbReference>
<dbReference type="EMBL" id="MU853248">
    <property type="protein sequence ID" value="KAK4119499.1"/>
    <property type="molecule type" value="Genomic_DNA"/>
</dbReference>
<protein>
    <submittedName>
        <fullName evidence="2">Uncharacterized protein</fullName>
    </submittedName>
</protein>
<name>A0AAN6Z0I1_9PEZI</name>
<accession>A0AAN6Z0I1</accession>
<reference evidence="2" key="2">
    <citation type="submission" date="2023-05" db="EMBL/GenBank/DDBJ databases">
        <authorList>
            <consortium name="Lawrence Berkeley National Laboratory"/>
            <person name="Steindorff A."/>
            <person name="Hensen N."/>
            <person name="Bonometti L."/>
            <person name="Westerberg I."/>
            <person name="Brannstrom I.O."/>
            <person name="Guillou S."/>
            <person name="Cros-Aarteil S."/>
            <person name="Calhoun S."/>
            <person name="Haridas S."/>
            <person name="Kuo A."/>
            <person name="Mondo S."/>
            <person name="Pangilinan J."/>
            <person name="Riley R."/>
            <person name="Labutti K."/>
            <person name="Andreopoulos B."/>
            <person name="Lipzen A."/>
            <person name="Chen C."/>
            <person name="Yanf M."/>
            <person name="Daum C."/>
            <person name="Ng V."/>
            <person name="Clum A."/>
            <person name="Ohm R."/>
            <person name="Martin F."/>
            <person name="Silar P."/>
            <person name="Natvig D."/>
            <person name="Lalanne C."/>
            <person name="Gautier V."/>
            <person name="Ament-Velasquez S.L."/>
            <person name="Kruys A."/>
            <person name="Hutchinson M.I."/>
            <person name="Powell A.J."/>
            <person name="Barry K."/>
            <person name="Miller A.N."/>
            <person name="Grigoriev I.V."/>
            <person name="Debuchy R."/>
            <person name="Gladieux P."/>
            <person name="Thoren M.H."/>
            <person name="Johannesson H."/>
        </authorList>
    </citation>
    <scope>NUCLEOTIDE SEQUENCE</scope>
    <source>
        <strain evidence="2">CBS 731.68</strain>
    </source>
</reference>
<gene>
    <name evidence="2" type="ORF">N657DRAFT_674889</name>
</gene>
<dbReference type="Proteomes" id="UP001302602">
    <property type="component" value="Unassembled WGS sequence"/>
</dbReference>
<feature type="region of interest" description="Disordered" evidence="1">
    <location>
        <begin position="1"/>
        <end position="52"/>
    </location>
</feature>
<feature type="region of interest" description="Disordered" evidence="1">
    <location>
        <begin position="323"/>
        <end position="353"/>
    </location>
</feature>